<keyword evidence="3" id="KW-0004">4Fe-4S</keyword>
<dbReference type="Pfam" id="PF06969">
    <property type="entry name" value="HemN_C"/>
    <property type="match status" value="1"/>
</dbReference>
<keyword evidence="3" id="KW-0143">Chaperone</keyword>
<keyword evidence="3" id="KW-0349">Heme</keyword>
<keyword evidence="3" id="KW-0411">Iron-sulfur</keyword>
<comment type="similarity">
    <text evidence="1">Belongs to the anaerobic coproporphyrinogen-III oxidase family. HemW subfamily.</text>
</comment>
<dbReference type="SFLD" id="SFLDS00029">
    <property type="entry name" value="Radical_SAM"/>
    <property type="match status" value="1"/>
</dbReference>
<gene>
    <name evidence="5" type="ORF">TPAS_307</name>
</gene>
<dbReference type="SMART" id="SM00729">
    <property type="entry name" value="Elp3"/>
    <property type="match status" value="1"/>
</dbReference>
<dbReference type="GO" id="GO:0046872">
    <property type="term" value="F:metal ion binding"/>
    <property type="evidence" value="ECO:0007669"/>
    <property type="project" value="UniProtKB-UniRule"/>
</dbReference>
<dbReference type="PANTHER" id="PTHR13932:SF5">
    <property type="entry name" value="RADICAL S-ADENOSYL METHIONINE DOMAIN-CONTAINING PROTEIN 1, MITOCHONDRIAL"/>
    <property type="match status" value="1"/>
</dbReference>
<dbReference type="AlphaFoldDB" id="A0A1W1ICC2"/>
<dbReference type="SFLD" id="SFLDG01065">
    <property type="entry name" value="anaerobic_coproporphyrinogen-I"/>
    <property type="match status" value="1"/>
</dbReference>
<keyword evidence="3" id="KW-0949">S-adenosyl-L-methionine</keyword>
<name>A0A1W1ICC2_9LACT</name>
<dbReference type="SFLD" id="SFLDG01082">
    <property type="entry name" value="B12-binding_domain_containing"/>
    <property type="match status" value="1"/>
</dbReference>
<keyword evidence="3" id="KW-0479">Metal-binding</keyword>
<dbReference type="OrthoDB" id="9808022at2"/>
<dbReference type="SFLD" id="SFLDF00288">
    <property type="entry name" value="HemN-like__clustered_with_nucl"/>
    <property type="match status" value="1"/>
</dbReference>
<dbReference type="InterPro" id="IPR007197">
    <property type="entry name" value="rSAM"/>
</dbReference>
<sequence length="376" mass="42962">MAAAYLHIPFCEHICFYCDFNKVFLEGQPVDEYVDALIKEMQLSKRLHPKEEISTFYIGGGTPTTLNERQLEKLLNGIRSTYALPKGAEFTMEANPESVSFEKLKIMRDYGVNRLSMGVQSFNNDILKKIGRIHTAEQVYTSVADARRAGFENMTIDLIFRLPNQTMADFEESLNKALELDLPHYSIYALILENKTVFYNLMRQGKLPLPSEDTEADMYALAIETMSKNGRNQYEISNFALPGYESQHNLTYWKNESYFGFGAGAHGYIDGIRYHNHGPIQQYLAPLRENSLPIIRQQQLSKNEQMEEEMILGLRTMVGVSQQHFADKFQISLLDQYAAVISDLVAEGLLVIDGDRIRLSPRGVFLGNEVFRSFLM</sequence>
<dbReference type="InterPro" id="IPR010723">
    <property type="entry name" value="HemN_C"/>
</dbReference>
<dbReference type="EMBL" id="FWEY01000001">
    <property type="protein sequence ID" value="SLM50635.1"/>
    <property type="molecule type" value="Genomic_DNA"/>
</dbReference>
<dbReference type="STRING" id="43064.SAMN04488086_102315"/>
<dbReference type="InterPro" id="IPR004559">
    <property type="entry name" value="HemW-like"/>
</dbReference>
<evidence type="ECO:0000259" key="4">
    <source>
        <dbReference type="PROSITE" id="PS51918"/>
    </source>
</evidence>
<evidence type="ECO:0000256" key="3">
    <source>
        <dbReference type="RuleBase" id="RU364116"/>
    </source>
</evidence>
<keyword evidence="3" id="KW-0408">Iron</keyword>
<dbReference type="GO" id="GO:0051539">
    <property type="term" value="F:4 iron, 4 sulfur cluster binding"/>
    <property type="evidence" value="ECO:0007669"/>
    <property type="project" value="UniProtKB-UniRule"/>
</dbReference>
<dbReference type="Gene3D" id="3.80.30.20">
    <property type="entry name" value="tm_1862 like domain"/>
    <property type="match status" value="1"/>
</dbReference>
<proteinExistence type="inferred from homology"/>
<dbReference type="RefSeq" id="WP_086941530.1">
    <property type="nucleotide sequence ID" value="NZ_FONM01000002.1"/>
</dbReference>
<dbReference type="SUPFAM" id="SSF102114">
    <property type="entry name" value="Radical SAM enzymes"/>
    <property type="match status" value="1"/>
</dbReference>
<dbReference type="PROSITE" id="PS51918">
    <property type="entry name" value="RADICAL_SAM"/>
    <property type="match status" value="1"/>
</dbReference>
<protein>
    <recommendedName>
        <fullName evidence="2 3">Heme chaperone HemW</fullName>
    </recommendedName>
</protein>
<comment type="function">
    <text evidence="3">Probably acts as a heme chaperone, transferring heme to an unknown acceptor. Binds one molecule of heme per monomer, possibly covalently. Binds 1 [4Fe-4S] cluster. The cluster is coordinated with 3 cysteines and an exchangeable S-adenosyl-L-methionine.</text>
</comment>
<evidence type="ECO:0000256" key="1">
    <source>
        <dbReference type="ARBA" id="ARBA00006100"/>
    </source>
</evidence>
<dbReference type="Pfam" id="PF04055">
    <property type="entry name" value="Radical_SAM"/>
    <property type="match status" value="1"/>
</dbReference>
<dbReference type="CDD" id="cd01335">
    <property type="entry name" value="Radical_SAM"/>
    <property type="match status" value="1"/>
</dbReference>
<dbReference type="GO" id="GO:0005737">
    <property type="term" value="C:cytoplasm"/>
    <property type="evidence" value="ECO:0007669"/>
    <property type="project" value="UniProtKB-SubCell"/>
</dbReference>
<accession>A0A1W1ICC2</accession>
<dbReference type="InterPro" id="IPR006638">
    <property type="entry name" value="Elp3/MiaA/NifB-like_rSAM"/>
</dbReference>
<dbReference type="InterPro" id="IPR034505">
    <property type="entry name" value="Coproporphyrinogen-III_oxidase"/>
</dbReference>
<evidence type="ECO:0000313" key="6">
    <source>
        <dbReference type="Proteomes" id="UP000195985"/>
    </source>
</evidence>
<dbReference type="SFLD" id="SFLDF00562">
    <property type="entry name" value="HemN-like__clustered_with_heat"/>
    <property type="match status" value="1"/>
</dbReference>
<evidence type="ECO:0000313" key="5">
    <source>
        <dbReference type="EMBL" id="SLM50635.1"/>
    </source>
</evidence>
<dbReference type="NCBIfam" id="TIGR00539">
    <property type="entry name" value="hemN_rel"/>
    <property type="match status" value="1"/>
</dbReference>
<keyword evidence="6" id="KW-1185">Reference proteome</keyword>
<comment type="subcellular location">
    <subcellularLocation>
        <location evidence="3">Cytoplasm</location>
    </subcellularLocation>
</comment>
<keyword evidence="3" id="KW-0963">Cytoplasm</keyword>
<organism evidence="5 6">
    <name type="scientific">Trichococcus pasteurii</name>
    <dbReference type="NCBI Taxonomy" id="43064"/>
    <lineage>
        <taxon>Bacteria</taxon>
        <taxon>Bacillati</taxon>
        <taxon>Bacillota</taxon>
        <taxon>Bacilli</taxon>
        <taxon>Lactobacillales</taxon>
        <taxon>Carnobacteriaceae</taxon>
        <taxon>Trichococcus</taxon>
    </lineage>
</organism>
<dbReference type="InterPro" id="IPR058240">
    <property type="entry name" value="rSAM_sf"/>
</dbReference>
<dbReference type="Proteomes" id="UP000195985">
    <property type="component" value="Unassembled WGS sequence"/>
</dbReference>
<feature type="domain" description="Radical SAM core" evidence="4">
    <location>
        <begin position="1"/>
        <end position="232"/>
    </location>
</feature>
<evidence type="ECO:0000256" key="2">
    <source>
        <dbReference type="ARBA" id="ARBA00017228"/>
    </source>
</evidence>
<dbReference type="GO" id="GO:0006779">
    <property type="term" value="P:porphyrin-containing compound biosynthetic process"/>
    <property type="evidence" value="ECO:0007669"/>
    <property type="project" value="InterPro"/>
</dbReference>
<dbReference type="InterPro" id="IPR023404">
    <property type="entry name" value="rSAM_horseshoe"/>
</dbReference>
<dbReference type="GO" id="GO:0004109">
    <property type="term" value="F:coproporphyrinogen oxidase activity"/>
    <property type="evidence" value="ECO:0007669"/>
    <property type="project" value="InterPro"/>
</dbReference>
<dbReference type="PANTHER" id="PTHR13932">
    <property type="entry name" value="COPROPORPHYRINIGEN III OXIDASE"/>
    <property type="match status" value="1"/>
</dbReference>
<reference evidence="6" key="1">
    <citation type="submission" date="2016-04" db="EMBL/GenBank/DDBJ databases">
        <authorList>
            <person name="Strepis N."/>
        </authorList>
    </citation>
    <scope>NUCLEOTIDE SEQUENCE [LARGE SCALE GENOMIC DNA]</scope>
</reference>